<organism evidence="2 3">
    <name type="scientific">Aspergillus minisclerotigenes</name>
    <dbReference type="NCBI Taxonomy" id="656917"/>
    <lineage>
        <taxon>Eukaryota</taxon>
        <taxon>Fungi</taxon>
        <taxon>Dikarya</taxon>
        <taxon>Ascomycota</taxon>
        <taxon>Pezizomycotina</taxon>
        <taxon>Eurotiomycetes</taxon>
        <taxon>Eurotiomycetidae</taxon>
        <taxon>Eurotiales</taxon>
        <taxon>Aspergillaceae</taxon>
        <taxon>Aspergillus</taxon>
        <taxon>Aspergillus subgen. Circumdati</taxon>
    </lineage>
</organism>
<dbReference type="PROSITE" id="PS50181">
    <property type="entry name" value="FBOX"/>
    <property type="match status" value="1"/>
</dbReference>
<dbReference type="Proteomes" id="UP000326289">
    <property type="component" value="Unassembled WGS sequence"/>
</dbReference>
<dbReference type="SUPFAM" id="SSF81383">
    <property type="entry name" value="F-box domain"/>
    <property type="match status" value="1"/>
</dbReference>
<dbReference type="AlphaFoldDB" id="A0A5N6JGS1"/>
<proteinExistence type="predicted"/>
<protein>
    <recommendedName>
        <fullName evidence="1">F-box domain-containing protein</fullName>
    </recommendedName>
</protein>
<keyword evidence="3" id="KW-1185">Reference proteome</keyword>
<dbReference type="InterPro" id="IPR001810">
    <property type="entry name" value="F-box_dom"/>
</dbReference>
<dbReference type="EMBL" id="ML732773">
    <property type="protein sequence ID" value="KAB8277127.1"/>
    <property type="molecule type" value="Genomic_DNA"/>
</dbReference>
<dbReference type="InterPro" id="IPR036047">
    <property type="entry name" value="F-box-like_dom_sf"/>
</dbReference>
<dbReference type="CDD" id="cd09917">
    <property type="entry name" value="F-box_SF"/>
    <property type="match status" value="1"/>
</dbReference>
<name>A0A5N6JGS1_9EURO</name>
<evidence type="ECO:0000313" key="3">
    <source>
        <dbReference type="Proteomes" id="UP000326289"/>
    </source>
</evidence>
<gene>
    <name evidence="2" type="ORF">BDV30DRAFT_234928</name>
</gene>
<reference evidence="2 3" key="1">
    <citation type="submission" date="2019-04" db="EMBL/GenBank/DDBJ databases">
        <title>Fungal friends and foes A comparative genomics study of 23 Aspergillus species from section Flavi.</title>
        <authorList>
            <consortium name="DOE Joint Genome Institute"/>
            <person name="Kjaerbolling I."/>
            <person name="Vesth T.C."/>
            <person name="Frisvad J.C."/>
            <person name="Nybo J.L."/>
            <person name="Theobald S."/>
            <person name="Kildgaard S."/>
            <person name="Petersen T.I."/>
            <person name="Kuo A."/>
            <person name="Sato A."/>
            <person name="Lyhne E.K."/>
            <person name="Kogle M.E."/>
            <person name="Wiebenga A."/>
            <person name="Kun R.S."/>
            <person name="Lubbers R.J."/>
            <person name="Makela M.R."/>
            <person name="Barry K."/>
            <person name="Chovatia M."/>
            <person name="Clum A."/>
            <person name="Daum C."/>
            <person name="Haridas S."/>
            <person name="He G."/>
            <person name="LaButti K."/>
            <person name="Lipzen A."/>
            <person name="Mondo S."/>
            <person name="Pangilinan J."/>
            <person name="Riley R."/>
            <person name="Salamov A."/>
            <person name="Simmons B.A."/>
            <person name="Magnuson J.K."/>
            <person name="Henrissat B."/>
            <person name="Mortensen U.H."/>
            <person name="Larsen T.O."/>
            <person name="De vries R.P."/>
            <person name="Grigoriev I.V."/>
            <person name="Machida M."/>
            <person name="Baker S.E."/>
            <person name="Andersen M.R."/>
        </authorList>
    </citation>
    <scope>NUCLEOTIDE SEQUENCE [LARGE SCALE GENOMIC DNA]</scope>
    <source>
        <strain evidence="2 3">CBS 117635</strain>
    </source>
</reference>
<evidence type="ECO:0000313" key="2">
    <source>
        <dbReference type="EMBL" id="KAB8277127.1"/>
    </source>
</evidence>
<sequence length="412" mass="47571">MSLTIMTPFLAGKIRSILRLFRRKSKPIPPPPQQELQDILIPPPPQQELQDIYIPPPPQQELQDIYIPPLLNLPLDILFEIFPLLPLPSQVCLALSCKPLYRLFSSTLQDEQLAWPSLLACKTFRLPDTLSSHEAPLISPRTQVLLQLEDDWWLYCAACLKIQPRALFRQGIESLPLQCQKCIFEALVIDLCPCLSLTYFDRIRLERWLFTGLTDTLSQRIREAFQPLIIDDRPSLLHQCSISSIPEVSVDLEIVVALNDRKRLEALTRYRVRMSSYQPRPRGVIPRFSGPHDATERIYLCPHIDLLPFVRDSYYWPQIECWSCETSVCVDSCEEEGLYVVLQGVRNLGEPQYCESLDLSWERIAREKSHDITGAMIAYMASLYGNSPLCGKVYSAWYRRRLLEPQVSRDTE</sequence>
<feature type="domain" description="F-box" evidence="1">
    <location>
        <begin position="67"/>
        <end position="118"/>
    </location>
</feature>
<evidence type="ECO:0000259" key="1">
    <source>
        <dbReference type="PROSITE" id="PS50181"/>
    </source>
</evidence>
<accession>A0A5N6JGS1</accession>